<sequence length="173" mass="19935">MLNLLNFLADTAQIDDFEDFFTHRLDYAPLAMASFATREEAEAWLKGLEEPLSPARIIVGDQYCLAWYSREDGSQDVSRDFTIEPYIEELTARGIPPDSPAFKSREEAEVWLAKHPASPFAFLSIAGEHYLAVHHKRLKRHTLHPVELSLREWAEWKRGSERLPAQRGKIQED</sequence>
<gene>
    <name evidence="1" type="ORF">BON30_32585</name>
</gene>
<dbReference type="STRING" id="83449.BON30_32585"/>
<dbReference type="EMBL" id="MPIN01000010">
    <property type="protein sequence ID" value="OJH36705.1"/>
    <property type="molecule type" value="Genomic_DNA"/>
</dbReference>
<evidence type="ECO:0000313" key="2">
    <source>
        <dbReference type="Proteomes" id="UP000182229"/>
    </source>
</evidence>
<reference evidence="1 2" key="2">
    <citation type="submission" date="2016-12" db="EMBL/GenBank/DDBJ databases">
        <title>Draft Genome Sequence of Cystobacter ferrugineus Strain Cbfe23.</title>
        <authorList>
            <person name="Akbar S."/>
            <person name="Dowd S.E."/>
            <person name="Stevens D.C."/>
        </authorList>
    </citation>
    <scope>NUCLEOTIDE SEQUENCE [LARGE SCALE GENOMIC DNA]</scope>
    <source>
        <strain evidence="1 2">Cbfe23</strain>
    </source>
</reference>
<reference evidence="2" key="1">
    <citation type="submission" date="2016-11" db="EMBL/GenBank/DDBJ databases">
        <authorList>
            <person name="Shukria A."/>
            <person name="Stevens D.C."/>
        </authorList>
    </citation>
    <scope>NUCLEOTIDE SEQUENCE [LARGE SCALE GENOMIC DNA]</scope>
    <source>
        <strain evidence="2">Cbfe23</strain>
    </source>
</reference>
<keyword evidence="2" id="KW-1185">Reference proteome</keyword>
<proteinExistence type="predicted"/>
<organism evidence="1 2">
    <name type="scientific">Cystobacter ferrugineus</name>
    <dbReference type="NCBI Taxonomy" id="83449"/>
    <lineage>
        <taxon>Bacteria</taxon>
        <taxon>Pseudomonadati</taxon>
        <taxon>Myxococcota</taxon>
        <taxon>Myxococcia</taxon>
        <taxon>Myxococcales</taxon>
        <taxon>Cystobacterineae</taxon>
        <taxon>Archangiaceae</taxon>
        <taxon>Cystobacter</taxon>
    </lineage>
</organism>
<comment type="caution">
    <text evidence="1">The sequence shown here is derived from an EMBL/GenBank/DDBJ whole genome shotgun (WGS) entry which is preliminary data.</text>
</comment>
<dbReference type="AlphaFoldDB" id="A0A1L9B356"/>
<dbReference type="Proteomes" id="UP000182229">
    <property type="component" value="Unassembled WGS sequence"/>
</dbReference>
<evidence type="ECO:0000313" key="1">
    <source>
        <dbReference type="EMBL" id="OJH36705.1"/>
    </source>
</evidence>
<name>A0A1L9B356_9BACT</name>
<protein>
    <submittedName>
        <fullName evidence="1">Uncharacterized protein</fullName>
    </submittedName>
</protein>
<accession>A0A1L9B356</accession>